<dbReference type="Gene3D" id="3.90.1150.180">
    <property type="match status" value="1"/>
</dbReference>
<dbReference type="PANTHER" id="PTHR32328:SF0">
    <property type="entry name" value="L-SERYL-TRNA(SEC) SELENIUM TRANSFERASE"/>
    <property type="match status" value="1"/>
</dbReference>
<evidence type="ECO:0000256" key="1">
    <source>
        <dbReference type="ARBA" id="ARBA00001933"/>
    </source>
</evidence>
<dbReference type="NCBIfam" id="TIGR00474">
    <property type="entry name" value="selA"/>
    <property type="match status" value="1"/>
</dbReference>
<protein>
    <recommendedName>
        <fullName evidence="8">L-seryl-tRNA(Sec) selenium transferase</fullName>
        <ecNumber evidence="8">2.9.1.1</ecNumber>
    </recommendedName>
    <alternativeName>
        <fullName evidence="8">Selenocysteine synthase</fullName>
        <shortName evidence="8">Sec synthase</shortName>
    </alternativeName>
    <alternativeName>
        <fullName evidence="8">Selenocysteinyl-tRNA(Sec) synthase</fullName>
    </alternativeName>
</protein>
<keyword evidence="4 8" id="KW-0663">Pyridoxal phosphate</keyword>
<comment type="cofactor">
    <cofactor evidence="1 8">
        <name>pyridoxal 5'-phosphate</name>
        <dbReference type="ChEBI" id="CHEBI:597326"/>
    </cofactor>
</comment>
<comment type="catalytic activity">
    <reaction evidence="8">
        <text>L-seryl-tRNA(Sec) + selenophosphate + H(+) = L-selenocysteinyl-tRNA(Sec) + phosphate</text>
        <dbReference type="Rhea" id="RHEA:22728"/>
        <dbReference type="Rhea" id="RHEA-COMP:9742"/>
        <dbReference type="Rhea" id="RHEA-COMP:9743"/>
        <dbReference type="ChEBI" id="CHEBI:15378"/>
        <dbReference type="ChEBI" id="CHEBI:16144"/>
        <dbReference type="ChEBI" id="CHEBI:43474"/>
        <dbReference type="ChEBI" id="CHEBI:78533"/>
        <dbReference type="ChEBI" id="CHEBI:78573"/>
        <dbReference type="EC" id="2.9.1.1"/>
    </reaction>
</comment>
<dbReference type="Gene3D" id="3.40.640.10">
    <property type="entry name" value="Type I PLP-dependent aspartate aminotransferase-like (Major domain)"/>
    <property type="match status" value="1"/>
</dbReference>
<keyword evidence="3 8" id="KW-0808">Transferase</keyword>
<dbReference type="Pfam" id="PF12390">
    <property type="entry name" value="Se-cys_synth_N"/>
    <property type="match status" value="1"/>
</dbReference>
<dbReference type="InterPro" id="IPR025862">
    <property type="entry name" value="SelA_trans_N_dom"/>
</dbReference>
<organism evidence="10 11">
    <name type="scientific">Dehalobacterium formicoaceticum</name>
    <dbReference type="NCBI Taxonomy" id="51515"/>
    <lineage>
        <taxon>Bacteria</taxon>
        <taxon>Bacillati</taxon>
        <taxon>Bacillota</taxon>
        <taxon>Clostridia</taxon>
        <taxon>Eubacteriales</taxon>
        <taxon>Peptococcaceae</taxon>
        <taxon>Dehalobacterium</taxon>
    </lineage>
</organism>
<comment type="pathway">
    <text evidence="8">Aminoacyl-tRNA biosynthesis; selenocysteinyl-tRNA(Sec) biosynthesis; selenocysteinyl-tRNA(Sec) from L-seryl-tRNA(Sec) (bacterial route): step 1/1.</text>
</comment>
<accession>A0ABT1Y435</accession>
<keyword evidence="5 8" id="KW-0648">Protein biosynthesis</keyword>
<comment type="subcellular location">
    <subcellularLocation>
        <location evidence="8">Cytoplasm</location>
    </subcellularLocation>
</comment>
<gene>
    <name evidence="8 10" type="primary">selA</name>
    <name evidence="10" type="ORF">NVS47_08915</name>
</gene>
<dbReference type="InterPro" id="IPR018319">
    <property type="entry name" value="SelA-like"/>
</dbReference>
<dbReference type="InterPro" id="IPR015424">
    <property type="entry name" value="PyrdxlP-dep_Trfase"/>
</dbReference>
<reference evidence="10 11" key="1">
    <citation type="submission" date="2022-08" db="EMBL/GenBank/DDBJ databases">
        <title>Proteogenomics of the novel Dehalobacterium formicoaceticum strain EZ94 highlights a key role of methyltransferases during anaerobic dichloromethane degradation.</title>
        <authorList>
            <person name="Wasmund K."/>
        </authorList>
    </citation>
    <scope>NUCLEOTIDE SEQUENCE [LARGE SCALE GENOMIC DNA]</scope>
    <source>
        <strain evidence="10 11">EZ94</strain>
    </source>
</reference>
<evidence type="ECO:0000256" key="6">
    <source>
        <dbReference type="ARBA" id="ARBA00023266"/>
    </source>
</evidence>
<evidence type="ECO:0000256" key="4">
    <source>
        <dbReference type="ARBA" id="ARBA00022898"/>
    </source>
</evidence>
<evidence type="ECO:0000259" key="9">
    <source>
        <dbReference type="Pfam" id="PF12390"/>
    </source>
</evidence>
<dbReference type="InterPro" id="IPR015421">
    <property type="entry name" value="PyrdxlP-dep_Trfase_major"/>
</dbReference>
<evidence type="ECO:0000256" key="7">
    <source>
        <dbReference type="ARBA" id="ARBA00044507"/>
    </source>
</evidence>
<evidence type="ECO:0000256" key="5">
    <source>
        <dbReference type="ARBA" id="ARBA00022917"/>
    </source>
</evidence>
<evidence type="ECO:0000313" key="10">
    <source>
        <dbReference type="EMBL" id="MCR6545631.1"/>
    </source>
</evidence>
<dbReference type="GO" id="GO:0004125">
    <property type="term" value="F:L-seryl-tRNA(Sec) selenium transferase activity"/>
    <property type="evidence" value="ECO:0007669"/>
    <property type="project" value="UniProtKB-EC"/>
</dbReference>
<proteinExistence type="inferred from homology"/>
<dbReference type="InterPro" id="IPR004534">
    <property type="entry name" value="SelA_trans"/>
</dbReference>
<evidence type="ECO:0000313" key="11">
    <source>
        <dbReference type="Proteomes" id="UP001524944"/>
    </source>
</evidence>
<dbReference type="EMBL" id="JANPWE010000003">
    <property type="protein sequence ID" value="MCR6545631.1"/>
    <property type="molecule type" value="Genomic_DNA"/>
</dbReference>
<evidence type="ECO:0000256" key="8">
    <source>
        <dbReference type="HAMAP-Rule" id="MF_00423"/>
    </source>
</evidence>
<dbReference type="Proteomes" id="UP001524944">
    <property type="component" value="Unassembled WGS sequence"/>
</dbReference>
<keyword evidence="6 8" id="KW-0711">Selenium</keyword>
<dbReference type="RefSeq" id="WP_089609112.1">
    <property type="nucleotide sequence ID" value="NZ_CP022121.1"/>
</dbReference>
<comment type="caution">
    <text evidence="10">The sequence shown here is derived from an EMBL/GenBank/DDBJ whole genome shotgun (WGS) entry which is preliminary data.</text>
</comment>
<dbReference type="SUPFAM" id="SSF53383">
    <property type="entry name" value="PLP-dependent transferases"/>
    <property type="match status" value="1"/>
</dbReference>
<feature type="domain" description="L-seryl-tRNA selenium transferase N-terminal" evidence="9">
    <location>
        <begin position="8"/>
        <end position="43"/>
    </location>
</feature>
<dbReference type="HAMAP" id="MF_00423">
    <property type="entry name" value="SelA"/>
    <property type="match status" value="1"/>
</dbReference>
<name>A0ABT1Y435_9FIRM</name>
<comment type="function">
    <text evidence="8">Converts seryl-tRNA(Sec) to selenocysteinyl-tRNA(Sec) required for selenoprotein biosynthesis.</text>
</comment>
<evidence type="ECO:0000256" key="2">
    <source>
        <dbReference type="ARBA" id="ARBA00022490"/>
    </source>
</evidence>
<keyword evidence="2 8" id="KW-0963">Cytoplasm</keyword>
<dbReference type="EC" id="2.9.1.1" evidence="8"/>
<comment type="similarity">
    <text evidence="7 8">Belongs to the SelA family.</text>
</comment>
<dbReference type="PANTHER" id="PTHR32328">
    <property type="entry name" value="L-SERYL-TRNA(SEC) SELENIUM TRANSFERASE"/>
    <property type="match status" value="1"/>
</dbReference>
<sequence>MQNIYQWLPGVDELLLNERIKAIHDVPRQVILDGIRNTLKEYRHQLGVNPERYQHKEELQRDILNDIIKEIARREKPQLRKVINATGIVLHTNLGRALLSGKAWKSVEIAATGYSNLELNLATGHRGSRYAHVEELITRLTGAESCLVVNNNAAAVLLALNTLAKGKETIVSRGELVEIGGSFRIPDVMEQSGSHLVEVGTTNKTYRSDYEQKIGSETSLLLKVHTSNYRIIGFTQETDIKDLVTLGKEFHLPVMHDLGSGSLFDLKGRGIGDEPTVQQIIASGADVVTFSGDKLLGGPQAGIIAGKDQYISLMKKNPLTRALRIDKMTVAALEATLRSYLDMEGALQEIPTLEMLTRPLNVLKEQAQELKALIAKELTSFMDISVEEGVSQVGGGSLPGKYLPTYLVLLKLKKQKVEQFVHALREGEPGVLTYVRDDQVILDPRTVLASQYECLVSALKKGCGGK</sequence>
<feature type="modified residue" description="N6-(pyridoxal phosphate)lysine" evidence="8">
    <location>
        <position position="294"/>
    </location>
</feature>
<keyword evidence="11" id="KW-1185">Reference proteome</keyword>
<evidence type="ECO:0000256" key="3">
    <source>
        <dbReference type="ARBA" id="ARBA00022679"/>
    </source>
</evidence>
<dbReference type="Pfam" id="PF03841">
    <property type="entry name" value="SelA"/>
    <property type="match status" value="1"/>
</dbReference>